<reference evidence="2" key="3">
    <citation type="submission" date="2015-04" db="UniProtKB">
        <authorList>
            <consortium name="EnsemblPlants"/>
        </authorList>
    </citation>
    <scope>IDENTIFICATION</scope>
    <source>
        <strain evidence="2">cv. Jemalong A17</strain>
    </source>
</reference>
<dbReference type="AlphaFoldDB" id="A0A072U1Q9"/>
<accession>A0A072U1Q9</accession>
<reference evidence="1 3" key="2">
    <citation type="journal article" date="2014" name="BMC Genomics">
        <title>An improved genome release (version Mt4.0) for the model legume Medicago truncatula.</title>
        <authorList>
            <person name="Tang H."/>
            <person name="Krishnakumar V."/>
            <person name="Bidwell S."/>
            <person name="Rosen B."/>
            <person name="Chan A."/>
            <person name="Zhou S."/>
            <person name="Gentzbittel L."/>
            <person name="Childs K.L."/>
            <person name="Yandell M."/>
            <person name="Gundlach H."/>
            <person name="Mayer K.F."/>
            <person name="Schwartz D.C."/>
            <person name="Town C.D."/>
        </authorList>
    </citation>
    <scope>GENOME REANNOTATION</scope>
    <source>
        <strain evidence="1">A17</strain>
        <strain evidence="2 3">cv. Jemalong A17</strain>
    </source>
</reference>
<keyword evidence="3" id="KW-1185">Reference proteome</keyword>
<dbReference type="Proteomes" id="UP000002051">
    <property type="component" value="Chromosome 8"/>
</dbReference>
<organism evidence="1 3">
    <name type="scientific">Medicago truncatula</name>
    <name type="common">Barrel medic</name>
    <name type="synonym">Medicago tribuloides</name>
    <dbReference type="NCBI Taxonomy" id="3880"/>
    <lineage>
        <taxon>Eukaryota</taxon>
        <taxon>Viridiplantae</taxon>
        <taxon>Streptophyta</taxon>
        <taxon>Embryophyta</taxon>
        <taxon>Tracheophyta</taxon>
        <taxon>Spermatophyta</taxon>
        <taxon>Magnoliopsida</taxon>
        <taxon>eudicotyledons</taxon>
        <taxon>Gunneridae</taxon>
        <taxon>Pentapetalae</taxon>
        <taxon>rosids</taxon>
        <taxon>fabids</taxon>
        <taxon>Fabales</taxon>
        <taxon>Fabaceae</taxon>
        <taxon>Papilionoideae</taxon>
        <taxon>50 kb inversion clade</taxon>
        <taxon>NPAAA clade</taxon>
        <taxon>Hologalegina</taxon>
        <taxon>IRL clade</taxon>
        <taxon>Trifolieae</taxon>
        <taxon>Medicago</taxon>
    </lineage>
</organism>
<keyword evidence="1" id="KW-0238">DNA-binding</keyword>
<reference evidence="1 3" key="1">
    <citation type="journal article" date="2011" name="Nature">
        <title>The Medicago genome provides insight into the evolution of rhizobial symbioses.</title>
        <authorList>
            <person name="Young N.D."/>
            <person name="Debelle F."/>
            <person name="Oldroyd G.E."/>
            <person name="Geurts R."/>
            <person name="Cannon S.B."/>
            <person name="Udvardi M.K."/>
            <person name="Benedito V.A."/>
            <person name="Mayer K.F."/>
            <person name="Gouzy J."/>
            <person name="Schoof H."/>
            <person name="Van de Peer Y."/>
            <person name="Proost S."/>
            <person name="Cook D.R."/>
            <person name="Meyers B.C."/>
            <person name="Spannagl M."/>
            <person name="Cheung F."/>
            <person name="De Mita S."/>
            <person name="Krishnakumar V."/>
            <person name="Gundlach H."/>
            <person name="Zhou S."/>
            <person name="Mudge J."/>
            <person name="Bharti A.K."/>
            <person name="Murray J.D."/>
            <person name="Naoumkina M.A."/>
            <person name="Rosen B."/>
            <person name="Silverstein K.A."/>
            <person name="Tang H."/>
            <person name="Rombauts S."/>
            <person name="Zhao P.X."/>
            <person name="Zhou P."/>
            <person name="Barbe V."/>
            <person name="Bardou P."/>
            <person name="Bechner M."/>
            <person name="Bellec A."/>
            <person name="Berger A."/>
            <person name="Berges H."/>
            <person name="Bidwell S."/>
            <person name="Bisseling T."/>
            <person name="Choisne N."/>
            <person name="Couloux A."/>
            <person name="Denny R."/>
            <person name="Deshpande S."/>
            <person name="Dai X."/>
            <person name="Doyle J.J."/>
            <person name="Dudez A.M."/>
            <person name="Farmer A.D."/>
            <person name="Fouteau S."/>
            <person name="Franken C."/>
            <person name="Gibelin C."/>
            <person name="Gish J."/>
            <person name="Goldstein S."/>
            <person name="Gonzalez A.J."/>
            <person name="Green P.J."/>
            <person name="Hallab A."/>
            <person name="Hartog M."/>
            <person name="Hua A."/>
            <person name="Humphray S.J."/>
            <person name="Jeong D.H."/>
            <person name="Jing Y."/>
            <person name="Jocker A."/>
            <person name="Kenton S.M."/>
            <person name="Kim D.J."/>
            <person name="Klee K."/>
            <person name="Lai H."/>
            <person name="Lang C."/>
            <person name="Lin S."/>
            <person name="Macmil S.L."/>
            <person name="Magdelenat G."/>
            <person name="Matthews L."/>
            <person name="McCorrison J."/>
            <person name="Monaghan E.L."/>
            <person name="Mun J.H."/>
            <person name="Najar F.Z."/>
            <person name="Nicholson C."/>
            <person name="Noirot C."/>
            <person name="O'Bleness M."/>
            <person name="Paule C.R."/>
            <person name="Poulain J."/>
            <person name="Prion F."/>
            <person name="Qin B."/>
            <person name="Qu C."/>
            <person name="Retzel E.F."/>
            <person name="Riddle C."/>
            <person name="Sallet E."/>
            <person name="Samain S."/>
            <person name="Samson N."/>
            <person name="Sanders I."/>
            <person name="Saurat O."/>
            <person name="Scarpelli C."/>
            <person name="Schiex T."/>
            <person name="Segurens B."/>
            <person name="Severin A.J."/>
            <person name="Sherrier D.J."/>
            <person name="Shi R."/>
            <person name="Sims S."/>
            <person name="Singer S.R."/>
            <person name="Sinharoy S."/>
            <person name="Sterck L."/>
            <person name="Viollet A."/>
            <person name="Wang B.B."/>
            <person name="Wang K."/>
            <person name="Wang M."/>
            <person name="Wang X."/>
            <person name="Warfsmann J."/>
            <person name="Weissenbach J."/>
            <person name="White D.D."/>
            <person name="White J.D."/>
            <person name="Wiley G.B."/>
            <person name="Wincker P."/>
            <person name="Xing Y."/>
            <person name="Yang L."/>
            <person name="Yao Z."/>
            <person name="Ying F."/>
            <person name="Zhai J."/>
            <person name="Zhou L."/>
            <person name="Zuber A."/>
            <person name="Denarie J."/>
            <person name="Dixon R.A."/>
            <person name="May G.D."/>
            <person name="Schwartz D.C."/>
            <person name="Rogers J."/>
            <person name="Quetier F."/>
            <person name="Town C.D."/>
            <person name="Roe B.A."/>
        </authorList>
    </citation>
    <scope>NUCLEOTIDE SEQUENCE [LARGE SCALE GENOMIC DNA]</scope>
    <source>
        <strain evidence="1">A17</strain>
        <strain evidence="2 3">cv. Jemalong A17</strain>
    </source>
</reference>
<gene>
    <name evidence="1" type="ordered locus">MTR_8g467420</name>
</gene>
<evidence type="ECO:0000313" key="3">
    <source>
        <dbReference type="Proteomes" id="UP000002051"/>
    </source>
</evidence>
<dbReference type="GO" id="GO:0003677">
    <property type="term" value="F:DNA binding"/>
    <property type="evidence" value="ECO:0007669"/>
    <property type="project" value="UniProtKB-KW"/>
</dbReference>
<proteinExistence type="predicted"/>
<evidence type="ECO:0000313" key="1">
    <source>
        <dbReference type="EMBL" id="KEH19730.1"/>
    </source>
</evidence>
<dbReference type="EnsemblPlants" id="KEH19730">
    <property type="protein sequence ID" value="KEH19730"/>
    <property type="gene ID" value="MTR_8g467420"/>
</dbReference>
<name>A0A072U1Q9_MEDTR</name>
<protein>
    <submittedName>
        <fullName evidence="1">FAR1 DNA-binding domain protein</fullName>
    </submittedName>
</protein>
<dbReference type="HOGENOM" id="CLU_1588934_0_0_1"/>
<sequence length="168" mass="19069">MVVKEHHEDWLDADSTEVEYTYDLYEDEEHHISSDAKDDVDGDADDDVYDESVQQEGSISDELVGDRLVNVNFIASDENLKLEFGIVDEAYNFNYPYGKCKGFAIRKANARSNSSGIIIMRQFVCNKHGLRARSTYLGMIGREIIDVSPEQIVKQGFMCITKPKKGDM</sequence>
<evidence type="ECO:0000313" key="2">
    <source>
        <dbReference type="EnsemblPlants" id="KEH19730"/>
    </source>
</evidence>
<dbReference type="EMBL" id="CM001224">
    <property type="protein sequence ID" value="KEH19730.1"/>
    <property type="molecule type" value="Genomic_DNA"/>
</dbReference>
<dbReference type="PANTHER" id="PTHR46328:SF33">
    <property type="entry name" value="FAR1 DNA-BINDING DOMAIN PROTEIN"/>
    <property type="match status" value="1"/>
</dbReference>
<dbReference type="PANTHER" id="PTHR46328">
    <property type="entry name" value="FAR-RED IMPAIRED RESPONSIVE (FAR1) FAMILY PROTEIN-RELATED"/>
    <property type="match status" value="1"/>
</dbReference>